<protein>
    <submittedName>
        <fullName evidence="5">GntR family transcriptional regulator</fullName>
    </submittedName>
</protein>
<keyword evidence="2" id="KW-0238">DNA-binding</keyword>
<dbReference type="Gene3D" id="1.10.10.10">
    <property type="entry name" value="Winged helix-like DNA-binding domain superfamily/Winged helix DNA-binding domain"/>
    <property type="match status" value="1"/>
</dbReference>
<dbReference type="InterPro" id="IPR036390">
    <property type="entry name" value="WH_DNA-bd_sf"/>
</dbReference>
<dbReference type="CDD" id="cd07377">
    <property type="entry name" value="WHTH_GntR"/>
    <property type="match status" value="1"/>
</dbReference>
<proteinExistence type="predicted"/>
<evidence type="ECO:0000313" key="5">
    <source>
        <dbReference type="EMBL" id="AXH96668.1"/>
    </source>
</evidence>
<evidence type="ECO:0000256" key="1">
    <source>
        <dbReference type="ARBA" id="ARBA00023015"/>
    </source>
</evidence>
<dbReference type="InterPro" id="IPR000524">
    <property type="entry name" value="Tscrpt_reg_HTH_GntR"/>
</dbReference>
<gene>
    <name evidence="5" type="ORF">DV701_11530</name>
</gene>
<dbReference type="PANTHER" id="PTHR43537">
    <property type="entry name" value="TRANSCRIPTIONAL REGULATOR, GNTR FAMILY"/>
    <property type="match status" value="1"/>
</dbReference>
<name>A0A345NNR0_9MICO</name>
<keyword evidence="6" id="KW-1185">Reference proteome</keyword>
<dbReference type="InterPro" id="IPR036388">
    <property type="entry name" value="WH-like_DNA-bd_sf"/>
</dbReference>
<dbReference type="SUPFAM" id="SSF48008">
    <property type="entry name" value="GntR ligand-binding domain-like"/>
    <property type="match status" value="1"/>
</dbReference>
<sequence>MAMAAAAGTAGGGIVPGQEGPVLGGPVIQIPDAAAVKRAVLDRLRRAITVGEMPPGSRLRQTQLAAALGVSRMPVRDAISDLVAEGLAVPASGGGAVVSALSQQDMHDVYAVRATLEVFVVRELAGAVGSEQIRQLRSICLRSKKLIANDQREALTALDKEFHWALYRATGNRFLESALTPMWAQVDRIMYQILQMQDYIYLAWDEHAAIVDAIEDQDPDAAGRLMQLHLHRAAERLIEEAG</sequence>
<accession>A0A345NNR0</accession>
<dbReference type="KEGG" id="orn:DV701_11530"/>
<dbReference type="PROSITE" id="PS50949">
    <property type="entry name" value="HTH_GNTR"/>
    <property type="match status" value="1"/>
</dbReference>
<reference evidence="5 6" key="1">
    <citation type="submission" date="2018-07" db="EMBL/GenBank/DDBJ databases">
        <title>Complete genome sequencing of Ornithinimicrobium sp. AMA3305.</title>
        <authorList>
            <person name="Bae J.-W."/>
        </authorList>
    </citation>
    <scope>NUCLEOTIDE SEQUENCE [LARGE SCALE GENOMIC DNA]</scope>
    <source>
        <strain evidence="5 6">AMA3305</strain>
    </source>
</reference>
<dbReference type="GO" id="GO:0003700">
    <property type="term" value="F:DNA-binding transcription factor activity"/>
    <property type="evidence" value="ECO:0007669"/>
    <property type="project" value="InterPro"/>
</dbReference>
<dbReference type="InterPro" id="IPR011711">
    <property type="entry name" value="GntR_C"/>
</dbReference>
<dbReference type="Gene3D" id="1.20.120.530">
    <property type="entry name" value="GntR ligand-binding domain-like"/>
    <property type="match status" value="1"/>
</dbReference>
<dbReference type="GO" id="GO:0003677">
    <property type="term" value="F:DNA binding"/>
    <property type="evidence" value="ECO:0007669"/>
    <property type="project" value="UniProtKB-KW"/>
</dbReference>
<dbReference type="EMBL" id="CP031229">
    <property type="protein sequence ID" value="AXH96668.1"/>
    <property type="molecule type" value="Genomic_DNA"/>
</dbReference>
<dbReference type="Proteomes" id="UP000253790">
    <property type="component" value="Chromosome"/>
</dbReference>
<dbReference type="OrthoDB" id="9816161at2"/>
<dbReference type="AlphaFoldDB" id="A0A345NNR0"/>
<dbReference type="SMART" id="SM00895">
    <property type="entry name" value="FCD"/>
    <property type="match status" value="1"/>
</dbReference>
<evidence type="ECO:0000259" key="4">
    <source>
        <dbReference type="PROSITE" id="PS50949"/>
    </source>
</evidence>
<dbReference type="InterPro" id="IPR008920">
    <property type="entry name" value="TF_FadR/GntR_C"/>
</dbReference>
<dbReference type="PANTHER" id="PTHR43537:SF5">
    <property type="entry name" value="UXU OPERON TRANSCRIPTIONAL REGULATOR"/>
    <property type="match status" value="1"/>
</dbReference>
<evidence type="ECO:0000313" key="6">
    <source>
        <dbReference type="Proteomes" id="UP000253790"/>
    </source>
</evidence>
<dbReference type="Pfam" id="PF00392">
    <property type="entry name" value="GntR"/>
    <property type="match status" value="1"/>
</dbReference>
<evidence type="ECO:0000256" key="3">
    <source>
        <dbReference type="ARBA" id="ARBA00023163"/>
    </source>
</evidence>
<feature type="domain" description="HTH gntR-type" evidence="4">
    <location>
        <begin position="34"/>
        <end position="101"/>
    </location>
</feature>
<keyword evidence="3" id="KW-0804">Transcription</keyword>
<evidence type="ECO:0000256" key="2">
    <source>
        <dbReference type="ARBA" id="ARBA00023125"/>
    </source>
</evidence>
<organism evidence="5 6">
    <name type="scientific">Ornithinimicrobium avium</name>
    <dbReference type="NCBI Taxonomy" id="2283195"/>
    <lineage>
        <taxon>Bacteria</taxon>
        <taxon>Bacillati</taxon>
        <taxon>Actinomycetota</taxon>
        <taxon>Actinomycetes</taxon>
        <taxon>Micrococcales</taxon>
        <taxon>Ornithinimicrobiaceae</taxon>
        <taxon>Ornithinimicrobium</taxon>
    </lineage>
</organism>
<dbReference type="SMART" id="SM00345">
    <property type="entry name" value="HTH_GNTR"/>
    <property type="match status" value="1"/>
</dbReference>
<dbReference type="Pfam" id="PF07729">
    <property type="entry name" value="FCD"/>
    <property type="match status" value="1"/>
</dbReference>
<keyword evidence="1" id="KW-0805">Transcription regulation</keyword>
<dbReference type="SUPFAM" id="SSF46785">
    <property type="entry name" value="Winged helix' DNA-binding domain"/>
    <property type="match status" value="1"/>
</dbReference>